<organism evidence="2 3">
    <name type="scientific">Stomoxys calcitrans</name>
    <name type="common">Stable fly</name>
    <name type="synonym">Conops calcitrans</name>
    <dbReference type="NCBI Taxonomy" id="35570"/>
    <lineage>
        <taxon>Eukaryota</taxon>
        <taxon>Metazoa</taxon>
        <taxon>Ecdysozoa</taxon>
        <taxon>Arthropoda</taxon>
        <taxon>Hexapoda</taxon>
        <taxon>Insecta</taxon>
        <taxon>Pterygota</taxon>
        <taxon>Neoptera</taxon>
        <taxon>Endopterygota</taxon>
        <taxon>Diptera</taxon>
        <taxon>Brachycera</taxon>
        <taxon>Muscomorpha</taxon>
        <taxon>Muscoidea</taxon>
        <taxon>Muscidae</taxon>
        <taxon>Stomoxys</taxon>
    </lineage>
</organism>
<feature type="region of interest" description="Disordered" evidence="1">
    <location>
        <begin position="135"/>
        <end position="174"/>
    </location>
</feature>
<protein>
    <submittedName>
        <fullName evidence="2">Uncharacterized protein</fullName>
    </submittedName>
</protein>
<evidence type="ECO:0000256" key="1">
    <source>
        <dbReference type="SAM" id="MobiDB-lite"/>
    </source>
</evidence>
<evidence type="ECO:0000313" key="3">
    <source>
        <dbReference type="Proteomes" id="UP000095300"/>
    </source>
</evidence>
<dbReference type="KEGG" id="scac:106082425"/>
<dbReference type="OrthoDB" id="10572884at2759"/>
<gene>
    <name evidence="2" type="primary">106082425</name>
</gene>
<dbReference type="Proteomes" id="UP000095300">
    <property type="component" value="Unassembled WGS sequence"/>
</dbReference>
<dbReference type="VEuPathDB" id="VectorBase:SCAU000480"/>
<name>A0A1I8NMZ6_STOCA</name>
<accession>A0A1I8NMZ6</accession>
<feature type="compositionally biased region" description="Polar residues" evidence="1">
    <location>
        <begin position="151"/>
        <end position="162"/>
    </location>
</feature>
<keyword evidence="3" id="KW-1185">Reference proteome</keyword>
<dbReference type="AlphaFoldDB" id="A0A1I8NMZ6"/>
<reference evidence="2" key="1">
    <citation type="submission" date="2020-05" db="UniProtKB">
        <authorList>
            <consortium name="EnsemblMetazoa"/>
        </authorList>
    </citation>
    <scope>IDENTIFICATION</scope>
    <source>
        <strain evidence="2">USDA</strain>
    </source>
</reference>
<evidence type="ECO:0000313" key="2">
    <source>
        <dbReference type="EnsemblMetazoa" id="SCAU000480-PA"/>
    </source>
</evidence>
<dbReference type="EnsemblMetazoa" id="SCAU000480-RA">
    <property type="protein sequence ID" value="SCAU000480-PA"/>
    <property type="gene ID" value="SCAU000480"/>
</dbReference>
<sequence length="174" mass="19896">MGIMMSTTCASSNCDAEDPIDLSFQLCKIMPKELQVISQHELDLECSRMYTLSRGMLNSITKVPRENLLENLGRMLRRESKALNDCFQEIDKRRHDIVSVVTERLSSSGIYTNDDIISDYHVPSTNYENVGRYISSNKNMDNVPETKEHQQQTPETIRPQTDNDMDIDASVDVM</sequence>
<proteinExistence type="predicted"/>
<feature type="compositionally biased region" description="Acidic residues" evidence="1">
    <location>
        <begin position="163"/>
        <end position="174"/>
    </location>
</feature>